<comment type="caution">
    <text evidence="1">The sequence shown here is derived from an EMBL/GenBank/DDBJ whole genome shotgun (WGS) entry which is preliminary data.</text>
</comment>
<proteinExistence type="predicted"/>
<keyword evidence="2" id="KW-1185">Reference proteome</keyword>
<name>A0ABX2TF93_9PROT</name>
<organism evidence="1 2">
    <name type="scientific">Azospirillum oleiclasticum</name>
    <dbReference type="NCBI Taxonomy" id="2735135"/>
    <lineage>
        <taxon>Bacteria</taxon>
        <taxon>Pseudomonadati</taxon>
        <taxon>Pseudomonadota</taxon>
        <taxon>Alphaproteobacteria</taxon>
        <taxon>Rhodospirillales</taxon>
        <taxon>Azospirillaceae</taxon>
        <taxon>Azospirillum</taxon>
    </lineage>
</organism>
<accession>A0ABX2TF93</accession>
<protein>
    <submittedName>
        <fullName evidence="1">Uncharacterized protein</fullName>
    </submittedName>
</protein>
<evidence type="ECO:0000313" key="1">
    <source>
        <dbReference type="EMBL" id="NYZ21833.1"/>
    </source>
</evidence>
<gene>
    <name evidence="1" type="ORF">HND93_19125</name>
</gene>
<reference evidence="1 2" key="1">
    <citation type="submission" date="2020-05" db="EMBL/GenBank/DDBJ databases">
        <title>Azospirillum oleiclasticum sp. nov, a nitrogen-fixing and heavy crude oil-emulsifying bacterium isolated from the crude oil of Yumen Oilfield.</title>
        <authorList>
            <person name="Wu D."/>
            <person name="Cai M."/>
            <person name="Zhang X."/>
        </authorList>
    </citation>
    <scope>NUCLEOTIDE SEQUENCE [LARGE SCALE GENOMIC DNA]</scope>
    <source>
        <strain evidence="1 2">ROY-1-1-2</strain>
    </source>
</reference>
<dbReference type="EMBL" id="JABFDB010000014">
    <property type="protein sequence ID" value="NYZ21833.1"/>
    <property type="molecule type" value="Genomic_DNA"/>
</dbReference>
<sequence>MRLYFSDFNRPKAAAKLLVRHAHHVKLSAAQEAVAGAIGYRDWHDMISSKPASPVPATRINLEQAKCIILSLADRLAADHGDVQYALSKSRLLGDLTLDEALRLRAMIWRDRFFGPPGRGKAGTIVRVKAPGSNRTPAYLKSMGRPTHLFYDTGYSICADFEVVTPRVPLEDFAPSRLWLPYGYWTLKDGSTVTFARDYKPLWRVTGGGVTRLDPWLWIRGIEEETHFSTLAGTIAWSHGPARTLALDHLAHNRLFELPRLLDALPDLFEPDIDSISGAVERMRERSEQLAA</sequence>
<dbReference type="RefSeq" id="WP_180283610.1">
    <property type="nucleotide sequence ID" value="NZ_JABFDB010000014.1"/>
</dbReference>
<dbReference type="Proteomes" id="UP000584642">
    <property type="component" value="Unassembled WGS sequence"/>
</dbReference>
<evidence type="ECO:0000313" key="2">
    <source>
        <dbReference type="Proteomes" id="UP000584642"/>
    </source>
</evidence>